<dbReference type="SUPFAM" id="SSF51735">
    <property type="entry name" value="NAD(P)-binding Rossmann-fold domains"/>
    <property type="match status" value="1"/>
</dbReference>
<gene>
    <name evidence="2" type="ORF">FHW37_102590</name>
</gene>
<dbReference type="Pfam" id="PF13561">
    <property type="entry name" value="adh_short_C2"/>
    <property type="match status" value="1"/>
</dbReference>
<comment type="similarity">
    <text evidence="1">Belongs to the short-chain dehydrogenases/reductases (SDR) family.</text>
</comment>
<sequence>MMLDLSTDHNQAAAFFERNRIMSVEKVAIVTAGGSGMGAETAKRLVKDGYKLAILSSSGKGEALAAELGGIGITGSNQSNDDLKRLVDVTMEKWGRIDVLVNSAGHGPRAQITEITDEQWHTGLDVYLMNVIRPVRLVTPIMQAQKSGAIVNISTAWAFEPAAMFPTSAVFRAGLASYTKIYADTYAADNIRMNNVLPGWIDSLPAIEERRDSVPMKRYGTSAEIAATVAFLASEGAGYITGQNLKVDGGLTRSV</sequence>
<dbReference type="CDD" id="cd05344">
    <property type="entry name" value="BKR_like_SDR_like"/>
    <property type="match status" value="1"/>
</dbReference>
<evidence type="ECO:0000313" key="3">
    <source>
        <dbReference type="Proteomes" id="UP000320653"/>
    </source>
</evidence>
<dbReference type="InterPro" id="IPR036291">
    <property type="entry name" value="NAD(P)-bd_dom_sf"/>
</dbReference>
<dbReference type="Gene3D" id="3.40.50.720">
    <property type="entry name" value="NAD(P)-binding Rossmann-like Domain"/>
    <property type="match status" value="1"/>
</dbReference>
<accession>A0A561R2V9</accession>
<organism evidence="2 3">
    <name type="scientific">Neorhizobium alkalisoli</name>
    <dbReference type="NCBI Taxonomy" id="528178"/>
    <lineage>
        <taxon>Bacteria</taxon>
        <taxon>Pseudomonadati</taxon>
        <taxon>Pseudomonadota</taxon>
        <taxon>Alphaproteobacteria</taxon>
        <taxon>Hyphomicrobiales</taxon>
        <taxon>Rhizobiaceae</taxon>
        <taxon>Rhizobium/Agrobacterium group</taxon>
        <taxon>Neorhizobium</taxon>
    </lineage>
</organism>
<dbReference type="PANTHER" id="PTHR42879:SF6">
    <property type="entry name" value="NADPH-DEPENDENT REDUCTASE BACG"/>
    <property type="match status" value="1"/>
</dbReference>
<dbReference type="AlphaFoldDB" id="A0A561R2V9"/>
<dbReference type="PRINTS" id="PR00081">
    <property type="entry name" value="GDHRDH"/>
</dbReference>
<protein>
    <submittedName>
        <fullName evidence="2">NAD(P)-dependent dehydrogenase (Short-subunit alcohol dehydrogenase family)</fullName>
    </submittedName>
</protein>
<dbReference type="Proteomes" id="UP000320653">
    <property type="component" value="Unassembled WGS sequence"/>
</dbReference>
<name>A0A561R2V9_9HYPH</name>
<proteinExistence type="inferred from homology"/>
<keyword evidence="3" id="KW-1185">Reference proteome</keyword>
<dbReference type="PRINTS" id="PR00080">
    <property type="entry name" value="SDRFAMILY"/>
</dbReference>
<dbReference type="InterPro" id="IPR050259">
    <property type="entry name" value="SDR"/>
</dbReference>
<dbReference type="InterPro" id="IPR002347">
    <property type="entry name" value="SDR_fam"/>
</dbReference>
<dbReference type="EMBL" id="VIWP01000002">
    <property type="protein sequence ID" value="TWF56950.1"/>
    <property type="molecule type" value="Genomic_DNA"/>
</dbReference>
<comment type="caution">
    <text evidence="2">The sequence shown here is derived from an EMBL/GenBank/DDBJ whole genome shotgun (WGS) entry which is preliminary data.</text>
</comment>
<evidence type="ECO:0000313" key="2">
    <source>
        <dbReference type="EMBL" id="TWF56950.1"/>
    </source>
</evidence>
<dbReference type="PANTHER" id="PTHR42879">
    <property type="entry name" value="3-OXOACYL-(ACYL-CARRIER-PROTEIN) REDUCTASE"/>
    <property type="match status" value="1"/>
</dbReference>
<evidence type="ECO:0000256" key="1">
    <source>
        <dbReference type="ARBA" id="ARBA00006484"/>
    </source>
</evidence>
<reference evidence="2 3" key="1">
    <citation type="submission" date="2019-06" db="EMBL/GenBank/DDBJ databases">
        <title>Sorghum-associated microbial communities from plants grown in Nebraska, USA.</title>
        <authorList>
            <person name="Schachtman D."/>
        </authorList>
    </citation>
    <scope>NUCLEOTIDE SEQUENCE [LARGE SCALE GENOMIC DNA]</scope>
    <source>
        <strain evidence="2 3">1225</strain>
    </source>
</reference>